<dbReference type="EMBL" id="JPQU01000047">
    <property type="protein sequence ID" value="KFE54187.1"/>
    <property type="molecule type" value="Genomic_DNA"/>
</dbReference>
<dbReference type="GO" id="GO:0009306">
    <property type="term" value="P:protein secretion"/>
    <property type="evidence" value="ECO:0007669"/>
    <property type="project" value="InterPro"/>
</dbReference>
<accession>A0A085VFH4</accession>
<dbReference type="PANTHER" id="PTHR38831">
    <property type="entry name" value="TYPE II SECRETION SYSTEM PROTEIN K"/>
    <property type="match status" value="1"/>
</dbReference>
<dbReference type="InterPro" id="IPR038072">
    <property type="entry name" value="GspK_central_sf"/>
</dbReference>
<evidence type="ECO:0000313" key="2">
    <source>
        <dbReference type="Proteomes" id="UP000028631"/>
    </source>
</evidence>
<proteinExistence type="predicted"/>
<dbReference type="PANTHER" id="PTHR38831:SF1">
    <property type="entry name" value="TYPE II SECRETION SYSTEM PROTEIN K-RELATED"/>
    <property type="match status" value="1"/>
</dbReference>
<dbReference type="InterPro" id="IPR005628">
    <property type="entry name" value="GspK"/>
</dbReference>
<dbReference type="PATRIC" id="fig|317.175.peg.3622"/>
<protein>
    <submittedName>
        <fullName evidence="1">General secretion pathway protein GspK</fullName>
    </submittedName>
</protein>
<organism evidence="1 2">
    <name type="scientific">Pseudomonas syringae</name>
    <dbReference type="NCBI Taxonomy" id="317"/>
    <lineage>
        <taxon>Bacteria</taxon>
        <taxon>Pseudomonadati</taxon>
        <taxon>Pseudomonadota</taxon>
        <taxon>Gammaproteobacteria</taxon>
        <taxon>Pseudomonadales</taxon>
        <taxon>Pseudomonadaceae</taxon>
        <taxon>Pseudomonas</taxon>
    </lineage>
</organism>
<gene>
    <name evidence="1" type="ORF">IV01_17385</name>
</gene>
<keyword evidence="2" id="KW-1185">Reference proteome</keyword>
<evidence type="ECO:0000313" key="1">
    <source>
        <dbReference type="EMBL" id="KFE54187.1"/>
    </source>
</evidence>
<dbReference type="GO" id="GO:0016020">
    <property type="term" value="C:membrane"/>
    <property type="evidence" value="ECO:0007669"/>
    <property type="project" value="InterPro"/>
</dbReference>
<name>A0A085VFH4_PSESX</name>
<sequence>MKSSSENQRGVALLLVLWALALLSVLLGGLASWVQLESRQALWQRQHTQALLAAEAGLNLAVQGLSDPQQRKRWIADGREVALRFDDAQLRISVRSERGKLDLNSAVVGDIARLAQACGATRDQATALAQLIEERRGGGSAPLRVIEEVRQLPGMNQALYARMLPEVTLWSGLDRPDPAFASALLRRALNMPTQSAVGADPGEVLMIESHAQRPGGFHAELHTTVLLSPSEGSAQPYRVLRWQE</sequence>
<dbReference type="Proteomes" id="UP000028631">
    <property type="component" value="Unassembled WGS sequence"/>
</dbReference>
<comment type="caution">
    <text evidence="1">The sequence shown here is derived from an EMBL/GenBank/DDBJ whole genome shotgun (WGS) entry which is preliminary data.</text>
</comment>
<dbReference type="AlphaFoldDB" id="A0A085VFH4"/>
<dbReference type="RefSeq" id="WP_032629972.1">
    <property type="nucleotide sequence ID" value="NZ_JPQU01000047.1"/>
</dbReference>
<reference evidence="1 2" key="1">
    <citation type="submission" date="2014-07" db="EMBL/GenBank/DDBJ databases">
        <title>Draft Genome Sequences of Environmental Pseudomonas syringae strains.</title>
        <authorList>
            <person name="Baltrus D.A."/>
            <person name="Berge O."/>
            <person name="Morris C."/>
        </authorList>
    </citation>
    <scope>NUCLEOTIDE SEQUENCE [LARGE SCALE GENOMIC DNA]</scope>
    <source>
        <strain evidence="1 2">GAW0119</strain>
    </source>
</reference>
<dbReference type="SUPFAM" id="SSF158544">
    <property type="entry name" value="GspK insert domain-like"/>
    <property type="match status" value="1"/>
</dbReference>
<dbReference type="OrthoDB" id="6183040at2"/>